<dbReference type="AlphaFoldDB" id="A0A9K3GI09"/>
<comment type="caution">
    <text evidence="1">The sequence shown here is derived from an EMBL/GenBank/DDBJ whole genome shotgun (WGS) entry which is preliminary data.</text>
</comment>
<gene>
    <name evidence="1" type="ORF">KIPB_006180</name>
</gene>
<accession>A0A9K3GI09</accession>
<evidence type="ECO:0000313" key="1">
    <source>
        <dbReference type="EMBL" id="GIQ84644.1"/>
    </source>
</evidence>
<dbReference type="Proteomes" id="UP000265618">
    <property type="component" value="Unassembled WGS sequence"/>
</dbReference>
<reference evidence="1 2" key="1">
    <citation type="journal article" date="2018" name="PLoS ONE">
        <title>The draft genome of Kipferlia bialata reveals reductive genome evolution in fornicate parasites.</title>
        <authorList>
            <person name="Tanifuji G."/>
            <person name="Takabayashi S."/>
            <person name="Kume K."/>
            <person name="Takagi M."/>
            <person name="Nakayama T."/>
            <person name="Kamikawa R."/>
            <person name="Inagaki Y."/>
            <person name="Hashimoto T."/>
        </authorList>
    </citation>
    <scope>NUCLEOTIDE SEQUENCE [LARGE SCALE GENOMIC DNA]</scope>
    <source>
        <strain evidence="1">NY0173</strain>
    </source>
</reference>
<name>A0A9K3GI09_9EUKA</name>
<keyword evidence="2" id="KW-1185">Reference proteome</keyword>
<organism evidence="1 2">
    <name type="scientific">Kipferlia bialata</name>
    <dbReference type="NCBI Taxonomy" id="797122"/>
    <lineage>
        <taxon>Eukaryota</taxon>
        <taxon>Metamonada</taxon>
        <taxon>Carpediemonas-like organisms</taxon>
        <taxon>Kipferlia</taxon>
    </lineage>
</organism>
<dbReference type="EMBL" id="BDIP01001557">
    <property type="protein sequence ID" value="GIQ84644.1"/>
    <property type="molecule type" value="Genomic_DNA"/>
</dbReference>
<protein>
    <submittedName>
        <fullName evidence="1">Uncharacterized protein</fullName>
    </submittedName>
</protein>
<evidence type="ECO:0000313" key="2">
    <source>
        <dbReference type="Proteomes" id="UP000265618"/>
    </source>
</evidence>
<sequence length="173" mass="19796">MSGPSVVPEGSVDEGRVNYHLKTLSGELTARQVRRIARSFTEADVKLYSAVTMALGILAYAQGPKKVFSLNQRERERIEDFLAKGSEVSNRCNKNQSLLTRLKRLSIRYGFISEETWADLQRNITATARNGIPPPTPEEESLDEVTRVYQEVYKDIIPVLRTFYERSFHKTER</sequence>
<proteinExistence type="predicted"/>